<sequence length="116" mass="12868">MRRYAAWLLGLLPLGLLITPAQAENWIRVASVSNPDLTIFVEAAVQRDGNGRYRQMTVRWAEAGQPAATVQLTVDCQDPNQGLSYALRSNGAMGDRWQAVNARTKSAALKFVCREY</sequence>
<dbReference type="Proteomes" id="UP000267249">
    <property type="component" value="Chromosome"/>
</dbReference>
<gene>
    <name evidence="2" type="ORF">DOP62_02165</name>
</gene>
<protein>
    <submittedName>
        <fullName evidence="2">Uncharacterized protein</fullName>
    </submittedName>
</protein>
<feature type="chain" id="PRO_5042817122" evidence="1">
    <location>
        <begin position="24"/>
        <end position="116"/>
    </location>
</feature>
<evidence type="ECO:0000256" key="1">
    <source>
        <dbReference type="SAM" id="SignalP"/>
    </source>
</evidence>
<evidence type="ECO:0000313" key="2">
    <source>
        <dbReference type="EMBL" id="AZB71683.1"/>
    </source>
</evidence>
<organism evidence="2 3">
    <name type="scientific">Synechococcus elongatus PCC 11801</name>
    <dbReference type="NCBI Taxonomy" id="2219813"/>
    <lineage>
        <taxon>Bacteria</taxon>
        <taxon>Bacillati</taxon>
        <taxon>Cyanobacteriota</taxon>
        <taxon>Cyanophyceae</taxon>
        <taxon>Synechococcales</taxon>
        <taxon>Synechococcaceae</taxon>
        <taxon>Synechococcus</taxon>
    </lineage>
</organism>
<reference evidence="2 3" key="1">
    <citation type="journal article" date="2018" name="Sci. Rep.">
        <title>Genome Features and Biochemical Characteristics of a Robust, Fast Growing and Naturally Transformable Cyanobacterium Synechococcus elongatus PCC 11801 Isolated from India.</title>
        <authorList>
            <person name="Jaiswal D."/>
            <person name="Sengupta A."/>
            <person name="Sohoni S."/>
            <person name="Sengupta S."/>
            <person name="Phadnavis A.G."/>
            <person name="Pakrasi H.B."/>
            <person name="Wangikar P.P."/>
        </authorList>
    </citation>
    <scope>NUCLEOTIDE SEQUENCE [LARGE SCALE GENOMIC DNA]</scope>
    <source>
        <strain evidence="2 3">PCC 11801</strain>
    </source>
</reference>
<dbReference type="EMBL" id="CP030139">
    <property type="protein sequence ID" value="AZB71683.1"/>
    <property type="molecule type" value="Genomic_DNA"/>
</dbReference>
<name>A0AAN1QLN8_SYNEL</name>
<dbReference type="RefSeq" id="WP_208675192.1">
    <property type="nucleotide sequence ID" value="NZ_CP030139.2"/>
</dbReference>
<accession>A0AAN1QLN8</accession>
<evidence type="ECO:0000313" key="3">
    <source>
        <dbReference type="Proteomes" id="UP000267249"/>
    </source>
</evidence>
<keyword evidence="1" id="KW-0732">Signal</keyword>
<dbReference type="AlphaFoldDB" id="A0AAN1QLN8"/>
<feature type="signal peptide" evidence="1">
    <location>
        <begin position="1"/>
        <end position="23"/>
    </location>
</feature>
<proteinExistence type="predicted"/>